<protein>
    <recommendedName>
        <fullName evidence="4">YhhN-like protein</fullName>
    </recommendedName>
</protein>
<accession>A0A1N6D618</accession>
<keyword evidence="3" id="KW-1185">Reference proteome</keyword>
<feature type="transmembrane region" description="Helical" evidence="1">
    <location>
        <begin position="111"/>
        <end position="131"/>
    </location>
</feature>
<feature type="transmembrane region" description="Helical" evidence="1">
    <location>
        <begin position="55"/>
        <end position="74"/>
    </location>
</feature>
<dbReference type="Proteomes" id="UP000185003">
    <property type="component" value="Unassembled WGS sequence"/>
</dbReference>
<name>A0A1N6D618_9BACT</name>
<dbReference type="OrthoDB" id="651989at2"/>
<proteinExistence type="predicted"/>
<dbReference type="RefSeq" id="WP_143197300.1">
    <property type="nucleotide sequence ID" value="NZ_FSRA01000001.1"/>
</dbReference>
<feature type="transmembrane region" description="Helical" evidence="1">
    <location>
        <begin position="31"/>
        <end position="49"/>
    </location>
</feature>
<evidence type="ECO:0000313" key="2">
    <source>
        <dbReference type="EMBL" id="SIN66231.1"/>
    </source>
</evidence>
<gene>
    <name evidence="2" type="ORF">SAMN04488055_0331</name>
</gene>
<evidence type="ECO:0000256" key="1">
    <source>
        <dbReference type="SAM" id="Phobius"/>
    </source>
</evidence>
<keyword evidence="1" id="KW-0812">Transmembrane</keyword>
<keyword evidence="1" id="KW-0472">Membrane</keyword>
<sequence>MFSLYSIAEWIAFLCSILLFAKGVEKGYRVFFFYALTVILTEFAGRWLMETTQHNHRLFTFACFAFTCFYFLTLRSFLKETQRRRLVTILLGLFITVYTINLFFIQQLEEFNSYSFIAGYTMLSIATTIYYMEFIQQETITPIWEEPNFFIVTGYFIYGTLTAILYTLHRYFAYMKIPNANYRNLFTTTSDITNVSLYLLLAVAFVIIWKRRKS</sequence>
<dbReference type="AlphaFoldDB" id="A0A1N6D618"/>
<feature type="transmembrane region" description="Helical" evidence="1">
    <location>
        <begin position="152"/>
        <end position="172"/>
    </location>
</feature>
<feature type="transmembrane region" description="Helical" evidence="1">
    <location>
        <begin position="6"/>
        <end position="24"/>
    </location>
</feature>
<reference evidence="3" key="1">
    <citation type="submission" date="2016-11" db="EMBL/GenBank/DDBJ databases">
        <authorList>
            <person name="Varghese N."/>
            <person name="Submissions S."/>
        </authorList>
    </citation>
    <scope>NUCLEOTIDE SEQUENCE [LARGE SCALE GENOMIC DNA]</scope>
    <source>
        <strain evidence="3">DSM 24787</strain>
    </source>
</reference>
<organism evidence="2 3">
    <name type="scientific">Chitinophaga niabensis</name>
    <dbReference type="NCBI Taxonomy" id="536979"/>
    <lineage>
        <taxon>Bacteria</taxon>
        <taxon>Pseudomonadati</taxon>
        <taxon>Bacteroidota</taxon>
        <taxon>Chitinophagia</taxon>
        <taxon>Chitinophagales</taxon>
        <taxon>Chitinophagaceae</taxon>
        <taxon>Chitinophaga</taxon>
    </lineage>
</organism>
<keyword evidence="1" id="KW-1133">Transmembrane helix</keyword>
<dbReference type="STRING" id="536979.SAMN04488055_0331"/>
<feature type="transmembrane region" description="Helical" evidence="1">
    <location>
        <begin position="86"/>
        <end position="105"/>
    </location>
</feature>
<dbReference type="EMBL" id="FSRA01000001">
    <property type="protein sequence ID" value="SIN66231.1"/>
    <property type="molecule type" value="Genomic_DNA"/>
</dbReference>
<feature type="transmembrane region" description="Helical" evidence="1">
    <location>
        <begin position="192"/>
        <end position="209"/>
    </location>
</feature>
<evidence type="ECO:0000313" key="3">
    <source>
        <dbReference type="Proteomes" id="UP000185003"/>
    </source>
</evidence>
<evidence type="ECO:0008006" key="4">
    <source>
        <dbReference type="Google" id="ProtNLM"/>
    </source>
</evidence>